<dbReference type="Proteomes" id="UP001443914">
    <property type="component" value="Unassembled WGS sequence"/>
</dbReference>
<dbReference type="SUPFAM" id="SSF54593">
    <property type="entry name" value="Glyoxalase/Bleomycin resistance protein/Dihydroxybiphenyl dioxygenase"/>
    <property type="match status" value="1"/>
</dbReference>
<evidence type="ECO:0000313" key="3">
    <source>
        <dbReference type="Proteomes" id="UP001443914"/>
    </source>
</evidence>
<dbReference type="InterPro" id="IPR037523">
    <property type="entry name" value="VOC_core"/>
</dbReference>
<dbReference type="AlphaFoldDB" id="A0AAW1MSS1"/>
<accession>A0AAW1MSS1</accession>
<dbReference type="InterPro" id="IPR054575">
    <property type="entry name" value="At5g48480-like_C"/>
</dbReference>
<dbReference type="InterPro" id="IPR054576">
    <property type="entry name" value="At5g48480-like_N"/>
</dbReference>
<dbReference type="EMBL" id="JBDFQZ010000002">
    <property type="protein sequence ID" value="KAK9747834.1"/>
    <property type="molecule type" value="Genomic_DNA"/>
</dbReference>
<dbReference type="Pfam" id="PF22656">
    <property type="entry name" value="At5g48480-like_N"/>
    <property type="match status" value="1"/>
</dbReference>
<organism evidence="2 3">
    <name type="scientific">Saponaria officinalis</name>
    <name type="common">Common soapwort</name>
    <name type="synonym">Lychnis saponaria</name>
    <dbReference type="NCBI Taxonomy" id="3572"/>
    <lineage>
        <taxon>Eukaryota</taxon>
        <taxon>Viridiplantae</taxon>
        <taxon>Streptophyta</taxon>
        <taxon>Embryophyta</taxon>
        <taxon>Tracheophyta</taxon>
        <taxon>Spermatophyta</taxon>
        <taxon>Magnoliopsida</taxon>
        <taxon>eudicotyledons</taxon>
        <taxon>Gunneridae</taxon>
        <taxon>Pentapetalae</taxon>
        <taxon>Caryophyllales</taxon>
        <taxon>Caryophyllaceae</taxon>
        <taxon>Caryophylleae</taxon>
        <taxon>Saponaria</taxon>
    </lineage>
</organism>
<feature type="domain" description="VOC" evidence="1">
    <location>
        <begin position="30"/>
        <end position="156"/>
    </location>
</feature>
<gene>
    <name evidence="2" type="ORF">RND81_02G017500</name>
</gene>
<dbReference type="Pfam" id="PF22650">
    <property type="entry name" value="At5g48480-like_C"/>
    <property type="match status" value="1"/>
</dbReference>
<reference evidence="2" key="1">
    <citation type="submission" date="2024-03" db="EMBL/GenBank/DDBJ databases">
        <title>WGS assembly of Saponaria officinalis var. Norfolk2.</title>
        <authorList>
            <person name="Jenkins J."/>
            <person name="Shu S."/>
            <person name="Grimwood J."/>
            <person name="Barry K."/>
            <person name="Goodstein D."/>
            <person name="Schmutz J."/>
            <person name="Leebens-Mack J."/>
            <person name="Osbourn A."/>
        </authorList>
    </citation>
    <scope>NUCLEOTIDE SEQUENCE [LARGE SCALE GENOMIC DNA]</scope>
    <source>
        <strain evidence="2">JIC</strain>
    </source>
</reference>
<dbReference type="InterPro" id="IPR029068">
    <property type="entry name" value="Glyas_Bleomycin-R_OHBP_Dase"/>
</dbReference>
<dbReference type="PROSITE" id="PS51819">
    <property type="entry name" value="VOC"/>
    <property type="match status" value="1"/>
</dbReference>
<dbReference type="Gene3D" id="3.10.180.10">
    <property type="entry name" value="2,3-Dihydroxybiphenyl 1,2-Dioxygenase, domain 1"/>
    <property type="match status" value="1"/>
</dbReference>
<protein>
    <recommendedName>
        <fullName evidence="1">VOC domain-containing protein</fullName>
    </recommendedName>
</protein>
<name>A0AAW1MSS1_SAPOF</name>
<evidence type="ECO:0000313" key="2">
    <source>
        <dbReference type="EMBL" id="KAK9747834.1"/>
    </source>
</evidence>
<dbReference type="PANTHER" id="PTHR34109">
    <property type="entry name" value="BNAUNNG04460D PROTEIN-RELATED"/>
    <property type="match status" value="1"/>
</dbReference>
<sequence length="170" mass="17599">MAEAQNNGGTEINGAAELNGGAKAVTFSAFKPQLVVEAPKAVDAVAFYKAAFGAEEVSRVMHSKRKAEQELPLVLSADLKLCSSIFSVSDFAEDSTLAKNEGAVVFTLETDDIDGAVSKATTAGAVAEGEISEVEGGARVAKLKDPFGYLWTISSSAKAPPTVVSEDVQA</sequence>
<dbReference type="PANTHER" id="PTHR34109:SF1">
    <property type="entry name" value="VOC DOMAIN-CONTAINING PROTEIN"/>
    <property type="match status" value="1"/>
</dbReference>
<proteinExistence type="predicted"/>
<comment type="caution">
    <text evidence="2">The sequence shown here is derived from an EMBL/GenBank/DDBJ whole genome shotgun (WGS) entry which is preliminary data.</text>
</comment>
<evidence type="ECO:0000259" key="1">
    <source>
        <dbReference type="PROSITE" id="PS51819"/>
    </source>
</evidence>
<keyword evidence="3" id="KW-1185">Reference proteome</keyword>